<dbReference type="InterPro" id="IPR001849">
    <property type="entry name" value="PH_domain"/>
</dbReference>
<feature type="region of interest" description="Disordered" evidence="1">
    <location>
        <begin position="117"/>
        <end position="136"/>
    </location>
</feature>
<sequence length="274" mass="31251">MSRRRVSVKDLGKLDCVGWLYKKKENKGFLGTRWKKYWFVLKGSSLYWYASELADKAEGYINVTDFTISPTKETKKKHAVKASHSHNLTLYFAAENLKDTPLVSDVSSQTLTCTLTSSQAESEFPSSAPGPSGETHPNAFPQHCQMLLPETTPQSDEMERLYLDLKQANLSPTGLDKPFTKRDYRSSFIRRCKDEAINEKLHVVRTLNSTLKAKEADLLIIEQVLEDPSINACKYRKWREDNVLLMQEILQSSQSKETPSTNINWVPCYTETSV</sequence>
<dbReference type="Proteomes" id="UP000694580">
    <property type="component" value="Chromosome 14"/>
</dbReference>
<dbReference type="InterPro" id="IPR011993">
    <property type="entry name" value="PH-like_dom_sf"/>
</dbReference>
<evidence type="ECO:0000259" key="2">
    <source>
        <dbReference type="PROSITE" id="PS50003"/>
    </source>
</evidence>
<dbReference type="InterPro" id="IPR051566">
    <property type="entry name" value="CNKSR"/>
</dbReference>
<dbReference type="PROSITE" id="PS50003">
    <property type="entry name" value="PH_DOMAIN"/>
    <property type="match status" value="1"/>
</dbReference>
<dbReference type="AlphaFoldDB" id="A0AAY4C2Y1"/>
<feature type="domain" description="PH" evidence="2">
    <location>
        <begin position="13"/>
        <end position="96"/>
    </location>
</feature>
<dbReference type="Gene3D" id="2.30.29.30">
    <property type="entry name" value="Pleckstrin-homology domain (PH domain)/Phosphotyrosine-binding domain (PTB)"/>
    <property type="match status" value="1"/>
</dbReference>
<evidence type="ECO:0000313" key="4">
    <source>
        <dbReference type="Proteomes" id="UP000694580"/>
    </source>
</evidence>
<reference evidence="3" key="3">
    <citation type="submission" date="2025-09" db="UniProtKB">
        <authorList>
            <consortium name="Ensembl"/>
        </authorList>
    </citation>
    <scope>IDENTIFICATION</scope>
</reference>
<proteinExistence type="predicted"/>
<dbReference type="SMART" id="SM00233">
    <property type="entry name" value="PH"/>
    <property type="match status" value="1"/>
</dbReference>
<reference evidence="3" key="2">
    <citation type="submission" date="2025-08" db="UniProtKB">
        <authorList>
            <consortium name="Ensembl"/>
        </authorList>
    </citation>
    <scope>IDENTIFICATION</scope>
</reference>
<accession>A0AAY4C2Y1</accession>
<organism evidence="3 4">
    <name type="scientific">Denticeps clupeoides</name>
    <name type="common">denticle herring</name>
    <dbReference type="NCBI Taxonomy" id="299321"/>
    <lineage>
        <taxon>Eukaryota</taxon>
        <taxon>Metazoa</taxon>
        <taxon>Chordata</taxon>
        <taxon>Craniata</taxon>
        <taxon>Vertebrata</taxon>
        <taxon>Euteleostomi</taxon>
        <taxon>Actinopterygii</taxon>
        <taxon>Neopterygii</taxon>
        <taxon>Teleostei</taxon>
        <taxon>Clupei</taxon>
        <taxon>Clupeiformes</taxon>
        <taxon>Denticipitoidei</taxon>
        <taxon>Denticipitidae</taxon>
        <taxon>Denticeps</taxon>
    </lineage>
</organism>
<evidence type="ECO:0000313" key="3">
    <source>
        <dbReference type="Ensembl" id="ENSDCDP00010027428.1"/>
    </source>
</evidence>
<protein>
    <recommendedName>
        <fullName evidence="2">PH domain-containing protein</fullName>
    </recommendedName>
</protein>
<dbReference type="GeneTree" id="ENSGT00940000163429"/>
<keyword evidence="4" id="KW-1185">Reference proteome</keyword>
<dbReference type="PANTHER" id="PTHR12844:SF45">
    <property type="entry name" value="CNK3_IPCEF1 FUSION PROTEIN-RELATED"/>
    <property type="match status" value="1"/>
</dbReference>
<dbReference type="SUPFAM" id="SSF50729">
    <property type="entry name" value="PH domain-like"/>
    <property type="match status" value="1"/>
</dbReference>
<dbReference type="Ensembl" id="ENSDCDT00010033919.1">
    <property type="protein sequence ID" value="ENSDCDP00010027428.1"/>
    <property type="gene ID" value="ENSDCDG00010017358.1"/>
</dbReference>
<name>A0AAY4C2Y1_9TELE</name>
<reference evidence="3 4" key="1">
    <citation type="submission" date="2020-06" db="EMBL/GenBank/DDBJ databases">
        <authorList>
            <consortium name="Wellcome Sanger Institute Data Sharing"/>
        </authorList>
    </citation>
    <scope>NUCLEOTIDE SEQUENCE [LARGE SCALE GENOMIC DNA]</scope>
</reference>
<dbReference type="Pfam" id="PF00169">
    <property type="entry name" value="PH"/>
    <property type="match status" value="1"/>
</dbReference>
<dbReference type="PANTHER" id="PTHR12844">
    <property type="entry name" value="CONNECTOR ENCHANCER OF KINASE SUPPRESSOR OF RAS"/>
    <property type="match status" value="1"/>
</dbReference>
<evidence type="ECO:0000256" key="1">
    <source>
        <dbReference type="SAM" id="MobiDB-lite"/>
    </source>
</evidence>